<proteinExistence type="predicted"/>
<accession>A0A5M4FJH4</accession>
<protein>
    <submittedName>
        <fullName evidence="3">Septum formation initiator family protein</fullName>
    </submittedName>
</protein>
<evidence type="ECO:0000256" key="1">
    <source>
        <dbReference type="SAM" id="MobiDB-lite"/>
    </source>
</evidence>
<dbReference type="EMBL" id="SDPQ02000001">
    <property type="protein sequence ID" value="KAA1400359.1"/>
    <property type="molecule type" value="Genomic_DNA"/>
</dbReference>
<dbReference type="OrthoDB" id="5187715at2"/>
<keyword evidence="2" id="KW-0472">Membrane</keyword>
<feature type="compositionally biased region" description="Basic residues" evidence="1">
    <location>
        <begin position="9"/>
        <end position="18"/>
    </location>
</feature>
<keyword evidence="2" id="KW-1133">Transmembrane helix</keyword>
<comment type="caution">
    <text evidence="3">The sequence shown here is derived from an EMBL/GenBank/DDBJ whole genome shotgun (WGS) entry which is preliminary data.</text>
</comment>
<evidence type="ECO:0000313" key="4">
    <source>
        <dbReference type="Proteomes" id="UP000380867"/>
    </source>
</evidence>
<sequence length="186" mass="20428">MASRPPRGPGRRPPARGRRPAERGARGAARNRKPKVATVSAGTGPQLTTRAIVLLSVVLLLIASYTSTLHAWWEQRADIQSTKAEIVMRKQQIAGLEDQKARWNDPAYVKQQAKERFGWVIPGEVGYRVIGSDGTVKGNVPTLEAPPTATTQTEWYDKLWGSVKESGKTPKAAEPEPDPDKVLKNK</sequence>
<dbReference type="AlphaFoldDB" id="A0A5M4FJH4"/>
<dbReference type="RefSeq" id="WP_149688452.1">
    <property type="nucleotide sequence ID" value="NZ_SDPQ02000001.1"/>
</dbReference>
<dbReference type="InterPro" id="IPR007060">
    <property type="entry name" value="FtsL/DivIC"/>
</dbReference>
<dbReference type="Proteomes" id="UP000380867">
    <property type="component" value="Unassembled WGS sequence"/>
</dbReference>
<feature type="compositionally biased region" description="Basic and acidic residues" evidence="1">
    <location>
        <begin position="165"/>
        <end position="186"/>
    </location>
</feature>
<evidence type="ECO:0000256" key="2">
    <source>
        <dbReference type="SAM" id="Phobius"/>
    </source>
</evidence>
<keyword evidence="4" id="KW-1185">Reference proteome</keyword>
<feature type="region of interest" description="Disordered" evidence="1">
    <location>
        <begin position="164"/>
        <end position="186"/>
    </location>
</feature>
<name>A0A5M4FJH4_9ACTN</name>
<gene>
    <name evidence="3" type="ORF">ESP70_006425</name>
</gene>
<dbReference type="Pfam" id="PF04977">
    <property type="entry name" value="DivIC"/>
    <property type="match status" value="1"/>
</dbReference>
<evidence type="ECO:0000313" key="3">
    <source>
        <dbReference type="EMBL" id="KAA1400359.1"/>
    </source>
</evidence>
<organism evidence="3 4">
    <name type="scientific">Aeromicrobium ginsengisoli</name>
    <dbReference type="NCBI Taxonomy" id="363867"/>
    <lineage>
        <taxon>Bacteria</taxon>
        <taxon>Bacillati</taxon>
        <taxon>Actinomycetota</taxon>
        <taxon>Actinomycetes</taxon>
        <taxon>Propionibacteriales</taxon>
        <taxon>Nocardioidaceae</taxon>
        <taxon>Aeromicrobium</taxon>
    </lineage>
</organism>
<reference evidence="3" key="1">
    <citation type="submission" date="2019-09" db="EMBL/GenBank/DDBJ databases">
        <authorList>
            <person name="Li J."/>
        </authorList>
    </citation>
    <scope>NUCLEOTIDE SEQUENCE [LARGE SCALE GENOMIC DNA]</scope>
    <source>
        <strain evidence="3">JCM 14732</strain>
    </source>
</reference>
<keyword evidence="2" id="KW-0812">Transmembrane</keyword>
<feature type="region of interest" description="Disordered" evidence="1">
    <location>
        <begin position="1"/>
        <end position="41"/>
    </location>
</feature>
<feature type="transmembrane region" description="Helical" evidence="2">
    <location>
        <begin position="51"/>
        <end position="73"/>
    </location>
</feature>